<dbReference type="RefSeq" id="WP_338292774.1">
    <property type="nucleotide sequence ID" value="NZ_AP027272.1"/>
</dbReference>
<feature type="domain" description="M23ase beta-sheet core" evidence="2">
    <location>
        <begin position="164"/>
        <end position="259"/>
    </location>
</feature>
<evidence type="ECO:0000256" key="1">
    <source>
        <dbReference type="SAM" id="SignalP"/>
    </source>
</evidence>
<keyword evidence="3" id="KW-0378">Hydrolase</keyword>
<dbReference type="CDD" id="cd12797">
    <property type="entry name" value="M23_peptidase"/>
    <property type="match status" value="1"/>
</dbReference>
<keyword evidence="3" id="KW-0645">Protease</keyword>
<evidence type="ECO:0000313" key="3">
    <source>
        <dbReference type="EMBL" id="BDX06773.1"/>
    </source>
</evidence>
<feature type="chain" id="PRO_5041430904" evidence="1">
    <location>
        <begin position="20"/>
        <end position="271"/>
    </location>
</feature>
<dbReference type="GO" id="GO:0004222">
    <property type="term" value="F:metalloendopeptidase activity"/>
    <property type="evidence" value="ECO:0007669"/>
    <property type="project" value="TreeGrafter"/>
</dbReference>
<dbReference type="InterPro" id="IPR016047">
    <property type="entry name" value="M23ase_b-sheet_dom"/>
</dbReference>
<dbReference type="PANTHER" id="PTHR21666:SF285">
    <property type="entry name" value="M23 FAMILY METALLOPEPTIDASE"/>
    <property type="match status" value="1"/>
</dbReference>
<reference evidence="3" key="1">
    <citation type="submission" date="2023-01" db="EMBL/GenBank/DDBJ databases">
        <title>Complete genome sequence of Planctobacterium marinum strain Dej080120_11.</title>
        <authorList>
            <person name="Ueki S."/>
            <person name="Maruyama F."/>
        </authorList>
    </citation>
    <scope>NUCLEOTIDE SEQUENCE</scope>
    <source>
        <strain evidence="3">Dej080120_11</strain>
    </source>
</reference>
<name>A0AA48HH23_9ALTE</name>
<dbReference type="Pfam" id="PF01551">
    <property type="entry name" value="Peptidase_M23"/>
    <property type="match status" value="1"/>
</dbReference>
<dbReference type="EMBL" id="AP027272">
    <property type="protein sequence ID" value="BDX06773.1"/>
    <property type="molecule type" value="Genomic_DNA"/>
</dbReference>
<organism evidence="3 4">
    <name type="scientific">Planctobacterium marinum</name>
    <dbReference type="NCBI Taxonomy" id="1631968"/>
    <lineage>
        <taxon>Bacteria</taxon>
        <taxon>Pseudomonadati</taxon>
        <taxon>Pseudomonadota</taxon>
        <taxon>Gammaproteobacteria</taxon>
        <taxon>Alteromonadales</taxon>
        <taxon>Alteromonadaceae</taxon>
        <taxon>Planctobacterium</taxon>
    </lineage>
</organism>
<accession>A0AA48HH23</accession>
<evidence type="ECO:0000313" key="4">
    <source>
        <dbReference type="Proteomes" id="UP001333710"/>
    </source>
</evidence>
<dbReference type="KEGG" id="pmaw:MACH26_22940"/>
<dbReference type="Proteomes" id="UP001333710">
    <property type="component" value="Chromosome"/>
</dbReference>
<dbReference type="AlphaFoldDB" id="A0AA48HH23"/>
<evidence type="ECO:0000259" key="2">
    <source>
        <dbReference type="Pfam" id="PF01551"/>
    </source>
</evidence>
<sequence length="271" mass="30164">MLKPFAALLLSFWVIHASALELKGKAVQGSLLRGQLTPGSQLWLDDREIQVADTGEFAIGFSRDDKLHWQLRWHTPDGTESSKELVLDKRIYQEQHIDGLPPKMVTPPESTLARIRKDSQMVRQARDRIEIDTAFAQDFIWPAVGPISGVYGSRRILNGEPRRPHYGVDVAGPVGQPVYAPADGLVTLFVPDMYYSGGTLIIDHGYGVSSTFLHLSKGHVEVGQRVKQGDLIAEIGATGRVTGPHLDWRMNWFEKRVDPQLLVPAQPDTAE</sequence>
<keyword evidence="1" id="KW-0732">Signal</keyword>
<keyword evidence="4" id="KW-1185">Reference proteome</keyword>
<protein>
    <submittedName>
        <fullName evidence="3">Periplasmic metalloprotease M23B family protein</fullName>
    </submittedName>
</protein>
<dbReference type="InterPro" id="IPR050570">
    <property type="entry name" value="Cell_wall_metabolism_enzyme"/>
</dbReference>
<proteinExistence type="predicted"/>
<keyword evidence="3" id="KW-0482">Metalloprotease</keyword>
<dbReference type="FunFam" id="2.70.70.10:FF:000019">
    <property type="entry name" value="M23 family peptidase"/>
    <property type="match status" value="1"/>
</dbReference>
<dbReference type="Gene3D" id="2.70.70.10">
    <property type="entry name" value="Glucose Permease (Domain IIA)"/>
    <property type="match status" value="1"/>
</dbReference>
<dbReference type="SUPFAM" id="SSF51261">
    <property type="entry name" value="Duplicated hybrid motif"/>
    <property type="match status" value="1"/>
</dbReference>
<feature type="signal peptide" evidence="1">
    <location>
        <begin position="1"/>
        <end position="19"/>
    </location>
</feature>
<dbReference type="InterPro" id="IPR011055">
    <property type="entry name" value="Dup_hybrid_motif"/>
</dbReference>
<dbReference type="PANTHER" id="PTHR21666">
    <property type="entry name" value="PEPTIDASE-RELATED"/>
    <property type="match status" value="1"/>
</dbReference>
<gene>
    <name evidence="3" type="ORF">MACH26_22940</name>
</gene>